<dbReference type="Pfam" id="PF01061">
    <property type="entry name" value="ABC2_membrane"/>
    <property type="match status" value="1"/>
</dbReference>
<evidence type="ECO:0000256" key="5">
    <source>
        <dbReference type="ARBA" id="ARBA00023136"/>
    </source>
</evidence>
<dbReference type="EMBL" id="BSXU01003008">
    <property type="protein sequence ID" value="GMG39547.1"/>
    <property type="molecule type" value="Genomic_DNA"/>
</dbReference>
<dbReference type="InterPro" id="IPR013525">
    <property type="entry name" value="ABC2_TM"/>
</dbReference>
<dbReference type="AlphaFoldDB" id="A0A9W7DLE1"/>
<evidence type="ECO:0000259" key="7">
    <source>
        <dbReference type="Pfam" id="PF01061"/>
    </source>
</evidence>
<dbReference type="Proteomes" id="UP001165063">
    <property type="component" value="Unassembled WGS sequence"/>
</dbReference>
<evidence type="ECO:0000256" key="4">
    <source>
        <dbReference type="ARBA" id="ARBA00022989"/>
    </source>
</evidence>
<dbReference type="InterPro" id="IPR027417">
    <property type="entry name" value="P-loop_NTPase"/>
</dbReference>
<dbReference type="Pfam" id="PF19055">
    <property type="entry name" value="ABC2_membrane_7"/>
    <property type="match status" value="1"/>
</dbReference>
<dbReference type="GO" id="GO:0140359">
    <property type="term" value="F:ABC-type transporter activity"/>
    <property type="evidence" value="ECO:0007669"/>
    <property type="project" value="InterPro"/>
</dbReference>
<feature type="transmembrane region" description="Helical" evidence="6">
    <location>
        <begin position="211"/>
        <end position="231"/>
    </location>
</feature>
<evidence type="ECO:0000313" key="9">
    <source>
        <dbReference type="EMBL" id="GMG39547.1"/>
    </source>
</evidence>
<feature type="domain" description="ABC-2 type transporter transmembrane" evidence="7">
    <location>
        <begin position="193"/>
        <end position="408"/>
    </location>
</feature>
<dbReference type="OrthoDB" id="245989at2759"/>
<feature type="transmembrane region" description="Helical" evidence="6">
    <location>
        <begin position="361"/>
        <end position="380"/>
    </location>
</feature>
<dbReference type="PANTHER" id="PTHR19241">
    <property type="entry name" value="ATP-BINDING CASSETTE TRANSPORTER"/>
    <property type="match status" value="1"/>
</dbReference>
<organism evidence="9 10">
    <name type="scientific">Ambrosiozyma monospora</name>
    <name type="common">Yeast</name>
    <name type="synonym">Endomycopsis monosporus</name>
    <dbReference type="NCBI Taxonomy" id="43982"/>
    <lineage>
        <taxon>Eukaryota</taxon>
        <taxon>Fungi</taxon>
        <taxon>Dikarya</taxon>
        <taxon>Ascomycota</taxon>
        <taxon>Saccharomycotina</taxon>
        <taxon>Pichiomycetes</taxon>
        <taxon>Pichiales</taxon>
        <taxon>Pichiaceae</taxon>
        <taxon>Ambrosiozyma</taxon>
    </lineage>
</organism>
<comment type="caution">
    <text evidence="9">The sequence shown here is derived from an EMBL/GenBank/DDBJ whole genome shotgun (WGS) entry which is preliminary data.</text>
</comment>
<proteinExistence type="predicted"/>
<feature type="transmembrane region" description="Helical" evidence="6">
    <location>
        <begin position="485"/>
        <end position="504"/>
    </location>
</feature>
<evidence type="ECO:0000256" key="2">
    <source>
        <dbReference type="ARBA" id="ARBA00022448"/>
    </source>
</evidence>
<keyword evidence="4 6" id="KW-1133">Transmembrane helix</keyword>
<keyword evidence="3 6" id="KW-0812">Transmembrane</keyword>
<feature type="domain" description="ABC transporter family G" evidence="8">
    <location>
        <begin position="74"/>
        <end position="135"/>
    </location>
</feature>
<feature type="transmembrane region" description="Helical" evidence="6">
    <location>
        <begin position="282"/>
        <end position="310"/>
    </location>
</feature>
<evidence type="ECO:0000256" key="1">
    <source>
        <dbReference type="ARBA" id="ARBA00004141"/>
    </source>
</evidence>
<feature type="transmembrane region" description="Helical" evidence="6">
    <location>
        <begin position="243"/>
        <end position="262"/>
    </location>
</feature>
<keyword evidence="2" id="KW-0813">Transport</keyword>
<feature type="transmembrane region" description="Helical" evidence="6">
    <location>
        <begin position="387"/>
        <end position="406"/>
    </location>
</feature>
<sequence length="545" mass="62142">MESYSDAIVGVPGEGLNVEQRKRLTIGVELVAKPKLLLFLDEPTSGLDSQTAWSILCLIKKLSKAGQAIMCTIHQPSAMLFSQFDNMLLLKSGGEVVYFGEIGKDAEKLIGYFERNGSLKCSENANPAEWMLEAIGATPGSHPDQDYHQIWLQSPEHAATIAELERLEKDLLTKPELQVENRRSSYASSMWVQYVQVTKRVFQQYWRSPDYIWAKIVLVLTSKLFNGFTFFRASNTLQGMQNQMFAIFMFTASFATLIEQMLPHFVAQRELYEARERPSKTFSWFAFITAQITVEIPWMILTGTFAFFCFYYPIGFQNNAELTHDAHERGFLFWLFTIEFFIFASTLGQACISGLEQQQNAADLAVFLYAFTMIFCGVLVSKDKLPGFWIFMYRVSPFTYWIAGVMNTALGDTPVECSKAELLPFMPFGNVTCGEYMAPYMKVAGGYLVDPTSKVECQFCKMSNTNAYLGSMNALDLTRWQNFGIFWVYNVVNIAMTIFLYWFVRVPKKDGNILLHPARWFSFWKKNENVSSDVLVSKLESDDSA</sequence>
<gene>
    <name evidence="9" type="ORF">Amon01_000543400</name>
</gene>
<evidence type="ECO:0000313" key="10">
    <source>
        <dbReference type="Proteomes" id="UP001165063"/>
    </source>
</evidence>
<protein>
    <submittedName>
        <fullName evidence="9">Unnamed protein product</fullName>
    </submittedName>
</protein>
<reference evidence="9" key="1">
    <citation type="submission" date="2023-04" db="EMBL/GenBank/DDBJ databases">
        <title>Ambrosiozyma monospora NBRC 1965.</title>
        <authorList>
            <person name="Ichikawa N."/>
            <person name="Sato H."/>
            <person name="Tonouchi N."/>
        </authorList>
    </citation>
    <scope>NUCLEOTIDE SEQUENCE</scope>
    <source>
        <strain evidence="9">NBRC 1965</strain>
    </source>
</reference>
<evidence type="ECO:0000256" key="6">
    <source>
        <dbReference type="SAM" id="Phobius"/>
    </source>
</evidence>
<evidence type="ECO:0000256" key="3">
    <source>
        <dbReference type="ARBA" id="ARBA00022692"/>
    </source>
</evidence>
<name>A0A9W7DLE1_AMBMO</name>
<evidence type="ECO:0000259" key="8">
    <source>
        <dbReference type="Pfam" id="PF19055"/>
    </source>
</evidence>
<dbReference type="InterPro" id="IPR043926">
    <property type="entry name" value="ABCG_dom"/>
</dbReference>
<keyword evidence="10" id="KW-1185">Reference proteome</keyword>
<accession>A0A9W7DLE1</accession>
<feature type="transmembrane region" description="Helical" evidence="6">
    <location>
        <begin position="331"/>
        <end position="355"/>
    </location>
</feature>
<dbReference type="SUPFAM" id="SSF52540">
    <property type="entry name" value="P-loop containing nucleoside triphosphate hydrolases"/>
    <property type="match status" value="1"/>
</dbReference>
<dbReference type="GO" id="GO:0016020">
    <property type="term" value="C:membrane"/>
    <property type="evidence" value="ECO:0007669"/>
    <property type="project" value="UniProtKB-SubCell"/>
</dbReference>
<keyword evidence="5 6" id="KW-0472">Membrane</keyword>
<dbReference type="Gene3D" id="3.40.50.300">
    <property type="entry name" value="P-loop containing nucleotide triphosphate hydrolases"/>
    <property type="match status" value="1"/>
</dbReference>
<comment type="subcellular location">
    <subcellularLocation>
        <location evidence="1">Membrane</location>
        <topology evidence="1">Multi-pass membrane protein</topology>
    </subcellularLocation>
</comment>